<dbReference type="Proteomes" id="UP001279734">
    <property type="component" value="Unassembled WGS sequence"/>
</dbReference>
<dbReference type="Gene3D" id="3.30.420.10">
    <property type="entry name" value="Ribonuclease H-like superfamily/Ribonuclease H"/>
    <property type="match status" value="1"/>
</dbReference>
<dbReference type="AlphaFoldDB" id="A0AAD3SJN8"/>
<evidence type="ECO:0000313" key="2">
    <source>
        <dbReference type="EMBL" id="GMH11576.1"/>
    </source>
</evidence>
<protein>
    <submittedName>
        <fullName evidence="2">Uncharacterized protein</fullName>
    </submittedName>
</protein>
<comment type="caution">
    <text evidence="2">The sequence shown here is derived from an EMBL/GenBank/DDBJ whole genome shotgun (WGS) entry which is preliminary data.</text>
</comment>
<dbReference type="SUPFAM" id="SSF53098">
    <property type="entry name" value="Ribonuclease H-like"/>
    <property type="match status" value="1"/>
</dbReference>
<sequence length="222" mass="24598">MGKYDIKFDGESVKVEVLDSAELISSWITDRLKPRLQEEEPVIVGLDLHAKNLKKFLGDRKIFFVGVGVDWKLSRGVLPSLGPLVCKIEELSHLAARIRKDPSFCNSNLKALATVCEVPYEPRASWGCCCGGRINYEARVFSNKEVKALVRDAYYCYKIGRKLVKALHRDGTTQETQVPPGYETTQGTTQEMQEPPGHETTQGTQELPGHKSTPGTSEGSSA</sequence>
<dbReference type="GO" id="GO:0003676">
    <property type="term" value="F:nucleic acid binding"/>
    <property type="evidence" value="ECO:0007669"/>
    <property type="project" value="InterPro"/>
</dbReference>
<dbReference type="EMBL" id="BSYO01000011">
    <property type="protein sequence ID" value="GMH11576.1"/>
    <property type="molecule type" value="Genomic_DNA"/>
</dbReference>
<evidence type="ECO:0000256" key="1">
    <source>
        <dbReference type="SAM" id="MobiDB-lite"/>
    </source>
</evidence>
<feature type="compositionally biased region" description="Low complexity" evidence="1">
    <location>
        <begin position="179"/>
        <end position="195"/>
    </location>
</feature>
<gene>
    <name evidence="2" type="ORF">Nepgr_013417</name>
</gene>
<name>A0AAD3SJN8_NEPGR</name>
<accession>A0AAD3SJN8</accession>
<feature type="compositionally biased region" description="Polar residues" evidence="1">
    <location>
        <begin position="213"/>
        <end position="222"/>
    </location>
</feature>
<dbReference type="InterPro" id="IPR012337">
    <property type="entry name" value="RNaseH-like_sf"/>
</dbReference>
<keyword evidence="3" id="KW-1185">Reference proteome</keyword>
<dbReference type="InterPro" id="IPR036397">
    <property type="entry name" value="RNaseH_sf"/>
</dbReference>
<proteinExistence type="predicted"/>
<organism evidence="2 3">
    <name type="scientific">Nepenthes gracilis</name>
    <name type="common">Slender pitcher plant</name>
    <dbReference type="NCBI Taxonomy" id="150966"/>
    <lineage>
        <taxon>Eukaryota</taxon>
        <taxon>Viridiplantae</taxon>
        <taxon>Streptophyta</taxon>
        <taxon>Embryophyta</taxon>
        <taxon>Tracheophyta</taxon>
        <taxon>Spermatophyta</taxon>
        <taxon>Magnoliopsida</taxon>
        <taxon>eudicotyledons</taxon>
        <taxon>Gunneridae</taxon>
        <taxon>Pentapetalae</taxon>
        <taxon>Caryophyllales</taxon>
        <taxon>Nepenthaceae</taxon>
        <taxon>Nepenthes</taxon>
    </lineage>
</organism>
<feature type="region of interest" description="Disordered" evidence="1">
    <location>
        <begin position="169"/>
        <end position="222"/>
    </location>
</feature>
<reference evidence="2" key="1">
    <citation type="submission" date="2023-05" db="EMBL/GenBank/DDBJ databases">
        <title>Nepenthes gracilis genome sequencing.</title>
        <authorList>
            <person name="Fukushima K."/>
        </authorList>
    </citation>
    <scope>NUCLEOTIDE SEQUENCE</scope>
    <source>
        <strain evidence="2">SING2019-196</strain>
    </source>
</reference>
<evidence type="ECO:0000313" key="3">
    <source>
        <dbReference type="Proteomes" id="UP001279734"/>
    </source>
</evidence>